<accession>A0A418V425</accession>
<sequence length="114" mass="11859">MDEARALGLNDTSLAQLLDALAGACAQFEASNETDGVWPENWDTVKAFCAVATQWRVVSVGGGDAPARAVFVGLDYTAARAGLDAEAIAVTPALWAGLRVMEAEACTALNESND</sequence>
<dbReference type="OrthoDB" id="7691032at2"/>
<dbReference type="Pfam" id="PF08809">
    <property type="entry name" value="DUF1799"/>
    <property type="match status" value="1"/>
</dbReference>
<dbReference type="AlphaFoldDB" id="A0A418V425"/>
<reference evidence="1 2" key="1">
    <citation type="submission" date="2018-09" db="EMBL/GenBank/DDBJ databases">
        <title>Draft genome sequence of Rhodopseudomonas palustris 2.1.18.</title>
        <authorList>
            <person name="Robertson S.L."/>
            <person name="Meyer T.E."/>
            <person name="Kyndt J.A."/>
        </authorList>
    </citation>
    <scope>NUCLEOTIDE SEQUENCE [LARGE SCALE GENOMIC DNA]</scope>
    <source>
        <strain evidence="1 2">2.1.18</strain>
    </source>
</reference>
<organism evidence="1 2">
    <name type="scientific">Rhodopseudomonas palustris</name>
    <dbReference type="NCBI Taxonomy" id="1076"/>
    <lineage>
        <taxon>Bacteria</taxon>
        <taxon>Pseudomonadati</taxon>
        <taxon>Pseudomonadota</taxon>
        <taxon>Alphaproteobacteria</taxon>
        <taxon>Hyphomicrobiales</taxon>
        <taxon>Nitrobacteraceae</taxon>
        <taxon>Rhodopseudomonas</taxon>
    </lineage>
</organism>
<protein>
    <submittedName>
        <fullName evidence="1">Uncharacterized protein</fullName>
    </submittedName>
</protein>
<comment type="caution">
    <text evidence="1">The sequence shown here is derived from an EMBL/GenBank/DDBJ whole genome shotgun (WGS) entry which is preliminary data.</text>
</comment>
<dbReference type="EMBL" id="QYYD01000014">
    <property type="protein sequence ID" value="RJF70866.1"/>
    <property type="molecule type" value="Genomic_DNA"/>
</dbReference>
<evidence type="ECO:0000313" key="2">
    <source>
        <dbReference type="Proteomes" id="UP000285523"/>
    </source>
</evidence>
<name>A0A418V425_RHOPL</name>
<proteinExistence type="predicted"/>
<dbReference type="InterPro" id="IPR014915">
    <property type="entry name" value="Phage_TLS_TfmB"/>
</dbReference>
<gene>
    <name evidence="1" type="ORF">D4Q52_14650</name>
</gene>
<dbReference type="RefSeq" id="WP_119857311.1">
    <property type="nucleotide sequence ID" value="NZ_QYYD01000014.1"/>
</dbReference>
<dbReference type="Proteomes" id="UP000285523">
    <property type="component" value="Unassembled WGS sequence"/>
</dbReference>
<evidence type="ECO:0000313" key="1">
    <source>
        <dbReference type="EMBL" id="RJF70866.1"/>
    </source>
</evidence>